<feature type="compositionally biased region" description="Basic and acidic residues" evidence="5">
    <location>
        <begin position="106"/>
        <end position="121"/>
    </location>
</feature>
<dbReference type="Gene3D" id="3.30.470.160">
    <property type="entry name" value="Inositol polyphosphate kinase"/>
    <property type="match status" value="1"/>
</dbReference>
<evidence type="ECO:0000256" key="1">
    <source>
        <dbReference type="ARBA" id="ARBA00007374"/>
    </source>
</evidence>
<dbReference type="Pfam" id="PF03770">
    <property type="entry name" value="IPK"/>
    <property type="match status" value="1"/>
</dbReference>
<keyword evidence="2 4" id="KW-0808">Transferase</keyword>
<feature type="region of interest" description="Disordered" evidence="5">
    <location>
        <begin position="414"/>
        <end position="443"/>
    </location>
</feature>
<evidence type="ECO:0000256" key="2">
    <source>
        <dbReference type="ARBA" id="ARBA00022679"/>
    </source>
</evidence>
<dbReference type="PANTHER" id="PTHR12400">
    <property type="entry name" value="INOSITOL POLYPHOSPHATE KINASE"/>
    <property type="match status" value="1"/>
</dbReference>
<keyword evidence="7" id="KW-1185">Reference proteome</keyword>
<protein>
    <recommendedName>
        <fullName evidence="4">Kinase</fullName>
        <ecNumber evidence="4">2.7.-.-</ecNumber>
    </recommendedName>
</protein>
<reference evidence="6" key="1">
    <citation type="submission" date="2022-01" db="EMBL/GenBank/DDBJ databases">
        <authorList>
            <person name="King R."/>
        </authorList>
    </citation>
    <scope>NUCLEOTIDE SEQUENCE</scope>
</reference>
<dbReference type="EC" id="2.7.-.-" evidence="4"/>
<evidence type="ECO:0000313" key="7">
    <source>
        <dbReference type="Proteomes" id="UP001153709"/>
    </source>
</evidence>
<dbReference type="AlphaFoldDB" id="A0A9N9X881"/>
<dbReference type="InterPro" id="IPR005522">
    <property type="entry name" value="IPK"/>
</dbReference>
<evidence type="ECO:0000256" key="4">
    <source>
        <dbReference type="RuleBase" id="RU363090"/>
    </source>
</evidence>
<dbReference type="GO" id="GO:0000828">
    <property type="term" value="F:inositol hexakisphosphate kinase activity"/>
    <property type="evidence" value="ECO:0007669"/>
    <property type="project" value="TreeGrafter"/>
</dbReference>
<dbReference type="InterPro" id="IPR038286">
    <property type="entry name" value="IPK_sf"/>
</dbReference>
<dbReference type="Proteomes" id="UP001153709">
    <property type="component" value="Chromosome 3"/>
</dbReference>
<accession>A0A9N9X881</accession>
<dbReference type="EMBL" id="OU898278">
    <property type="protein sequence ID" value="CAG9831268.1"/>
    <property type="molecule type" value="Genomic_DNA"/>
</dbReference>
<dbReference type="GO" id="GO:0046854">
    <property type="term" value="P:phosphatidylinositol phosphate biosynthetic process"/>
    <property type="evidence" value="ECO:0007669"/>
    <property type="project" value="TreeGrafter"/>
</dbReference>
<evidence type="ECO:0000256" key="5">
    <source>
        <dbReference type="SAM" id="MobiDB-lite"/>
    </source>
</evidence>
<dbReference type="GO" id="GO:0032958">
    <property type="term" value="P:inositol phosphate biosynthetic process"/>
    <property type="evidence" value="ECO:0007669"/>
    <property type="project" value="InterPro"/>
</dbReference>
<evidence type="ECO:0000313" key="6">
    <source>
        <dbReference type="EMBL" id="CAG9831268.1"/>
    </source>
</evidence>
<organism evidence="6 7">
    <name type="scientific">Diabrotica balteata</name>
    <name type="common">Banded cucumber beetle</name>
    <dbReference type="NCBI Taxonomy" id="107213"/>
    <lineage>
        <taxon>Eukaryota</taxon>
        <taxon>Metazoa</taxon>
        <taxon>Ecdysozoa</taxon>
        <taxon>Arthropoda</taxon>
        <taxon>Hexapoda</taxon>
        <taxon>Insecta</taxon>
        <taxon>Pterygota</taxon>
        <taxon>Neoptera</taxon>
        <taxon>Endopterygota</taxon>
        <taxon>Coleoptera</taxon>
        <taxon>Polyphaga</taxon>
        <taxon>Cucujiformia</taxon>
        <taxon>Chrysomeloidea</taxon>
        <taxon>Chrysomelidae</taxon>
        <taxon>Galerucinae</taxon>
        <taxon>Diabroticina</taxon>
        <taxon>Diabroticites</taxon>
        <taxon>Diabrotica</taxon>
    </lineage>
</organism>
<sequence length="528" mass="59755">MVYLLANWGMGENDTGKSNCAEPTNAAFRRQEQLSCNNDEVDLFPLNNQVGGHTRLMVLNSSTIVKPLNYRELDFYQNIQEQDIKNFVPKYKGVMQATLCSGSKMEKRYSPSFRDEHSKPKADRKRKREEVYKMRVHHTGNPKDVLKSISQADNTNKQYFLMLENITSQYSHPCILDLKMGTRQHGDDASADKRRTQMAKCAASTSATLGVRLGGMQVYDTDRDCYYKRDKYWGRELNEDGFKSALCRFFDNGFGLKKSVIRKVITKLQKLRSVIEKQSCYRFYSCSLLIVYEGNGIHHQPGSSPESYYSKVLKSCCDDDCTQASEDNSREVHYCYDADTSNSSTDFNSMHEDVSQDTHHRSFGEAAARGANSSSFFPISEETVFLNSSPTSSITPSSPLDSWMVYSNSSSGEYTLPDQSDSSSCSNEETSDAELPSSKRNCKMPYKHQTDEEYEDILPIPKRIFVEDCSSSFTNSADVDVRIIDFAHTSFARSNVVTKNVHQGPDGGFLTGLDSLQRLLTQIMNMEN</sequence>
<gene>
    <name evidence="6" type="ORF">DIABBA_LOCUS4874</name>
</gene>
<comment type="similarity">
    <text evidence="1 4">Belongs to the inositol phosphokinase (IPK) family.</text>
</comment>
<dbReference type="PANTHER" id="PTHR12400:SF21">
    <property type="entry name" value="KINASE"/>
    <property type="match status" value="1"/>
</dbReference>
<feature type="region of interest" description="Disordered" evidence="5">
    <location>
        <begin position="106"/>
        <end position="129"/>
    </location>
</feature>
<evidence type="ECO:0000256" key="3">
    <source>
        <dbReference type="ARBA" id="ARBA00022777"/>
    </source>
</evidence>
<dbReference type="GO" id="GO:0005634">
    <property type="term" value="C:nucleus"/>
    <property type="evidence" value="ECO:0007669"/>
    <property type="project" value="TreeGrafter"/>
</dbReference>
<dbReference type="OrthoDB" id="2573163at2759"/>
<proteinExistence type="inferred from homology"/>
<dbReference type="GO" id="GO:0005737">
    <property type="term" value="C:cytoplasm"/>
    <property type="evidence" value="ECO:0007669"/>
    <property type="project" value="TreeGrafter"/>
</dbReference>
<name>A0A9N9X881_DIABA</name>
<dbReference type="SUPFAM" id="SSF56104">
    <property type="entry name" value="SAICAR synthase-like"/>
    <property type="match status" value="1"/>
</dbReference>
<keyword evidence="3 4" id="KW-0418">Kinase</keyword>